<dbReference type="InterPro" id="IPR014001">
    <property type="entry name" value="Helicase_ATP-bd"/>
</dbReference>
<keyword evidence="7" id="KW-0347">Helicase</keyword>
<evidence type="ECO:0000256" key="3">
    <source>
        <dbReference type="ARBA" id="ARBA00023125"/>
    </source>
</evidence>
<organism evidence="7">
    <name type="scientific">Myxobolus squamalis</name>
    <name type="common">Myxosporean</name>
    <dbReference type="NCBI Taxonomy" id="59785"/>
    <lineage>
        <taxon>Eukaryota</taxon>
        <taxon>Metazoa</taxon>
        <taxon>Cnidaria</taxon>
        <taxon>Myxozoa</taxon>
        <taxon>Myxosporea</taxon>
        <taxon>Bivalvulida</taxon>
        <taxon>Platysporina</taxon>
        <taxon>Myxobolidae</taxon>
        <taxon>Myxobolus</taxon>
    </lineage>
</organism>
<dbReference type="InterPro" id="IPR002464">
    <property type="entry name" value="DNA/RNA_helicase_DEAH_CS"/>
</dbReference>
<dbReference type="Gene3D" id="3.40.50.300">
    <property type="entry name" value="P-loop containing nucleotide triphosphate hydrolases"/>
    <property type="match status" value="1"/>
</dbReference>
<evidence type="ECO:0000259" key="6">
    <source>
        <dbReference type="PROSITE" id="PS51192"/>
    </source>
</evidence>
<proteinExistence type="inferred from homology"/>
<dbReference type="PROSITE" id="PS00690">
    <property type="entry name" value="DEAH_ATP_HELICASE"/>
    <property type="match status" value="1"/>
</dbReference>
<dbReference type="AlphaFoldDB" id="A0A6B2G741"/>
<protein>
    <submittedName>
        <fullName evidence="7">ATP-dependent DNA helicase Q-like 4B (Trinotate prediction)</fullName>
    </submittedName>
</protein>
<dbReference type="GO" id="GO:0043138">
    <property type="term" value="F:3'-5' DNA helicase activity"/>
    <property type="evidence" value="ECO:0007669"/>
    <property type="project" value="TreeGrafter"/>
</dbReference>
<dbReference type="GO" id="GO:0005737">
    <property type="term" value="C:cytoplasm"/>
    <property type="evidence" value="ECO:0007669"/>
    <property type="project" value="TreeGrafter"/>
</dbReference>
<sequence length="156" mass="17793">MIKYIKFFAIFSITTIFIVKRKKIKDKKIIYAEQNDLLILFPTGAGKSLCYQLPAMLKTIFLVISPLISLIDDQISNLKSLGIPSACLTSRLKASEKEDIKNEILSETCKYKLLYVSPEYAVSQNFLNLFAISPIKISRIVIDEAHCISKWGHDFR</sequence>
<keyword evidence="7" id="KW-0547">Nucleotide-binding</keyword>
<dbReference type="CDD" id="cd17920">
    <property type="entry name" value="DEXHc_RecQ"/>
    <property type="match status" value="1"/>
</dbReference>
<dbReference type="PANTHER" id="PTHR13710">
    <property type="entry name" value="DNA HELICASE RECQ FAMILY MEMBER"/>
    <property type="match status" value="1"/>
</dbReference>
<evidence type="ECO:0000256" key="4">
    <source>
        <dbReference type="ARBA" id="ARBA00023235"/>
    </source>
</evidence>
<dbReference type="InterPro" id="IPR011545">
    <property type="entry name" value="DEAD/DEAH_box_helicase_dom"/>
</dbReference>
<comment type="similarity">
    <text evidence="1">Belongs to the helicase family. RecQ subfamily.</text>
</comment>
<evidence type="ECO:0000256" key="5">
    <source>
        <dbReference type="ARBA" id="ARBA00023242"/>
    </source>
</evidence>
<evidence type="ECO:0000256" key="2">
    <source>
        <dbReference type="ARBA" id="ARBA00022801"/>
    </source>
</evidence>
<keyword evidence="3" id="KW-0238">DNA-binding</keyword>
<dbReference type="GO" id="GO:0003677">
    <property type="term" value="F:DNA binding"/>
    <property type="evidence" value="ECO:0007669"/>
    <property type="project" value="UniProtKB-KW"/>
</dbReference>
<dbReference type="GO" id="GO:0009378">
    <property type="term" value="F:four-way junction helicase activity"/>
    <property type="evidence" value="ECO:0007669"/>
    <property type="project" value="TreeGrafter"/>
</dbReference>
<dbReference type="GO" id="GO:0016787">
    <property type="term" value="F:hydrolase activity"/>
    <property type="evidence" value="ECO:0007669"/>
    <property type="project" value="UniProtKB-KW"/>
</dbReference>
<keyword evidence="5" id="KW-0539">Nucleus</keyword>
<dbReference type="GO" id="GO:0000724">
    <property type="term" value="P:double-strand break repair via homologous recombination"/>
    <property type="evidence" value="ECO:0007669"/>
    <property type="project" value="TreeGrafter"/>
</dbReference>
<name>A0A6B2G741_MYXSQ</name>
<accession>A0A6B2G741</accession>
<keyword evidence="7" id="KW-0067">ATP-binding</keyword>
<dbReference type="GO" id="GO:0005694">
    <property type="term" value="C:chromosome"/>
    <property type="evidence" value="ECO:0007669"/>
    <property type="project" value="TreeGrafter"/>
</dbReference>
<evidence type="ECO:0000313" key="7">
    <source>
        <dbReference type="EMBL" id="NDJ96573.1"/>
    </source>
</evidence>
<dbReference type="EMBL" id="GHBR01001261">
    <property type="protein sequence ID" value="NDJ96573.1"/>
    <property type="molecule type" value="Transcribed_RNA"/>
</dbReference>
<dbReference type="SUPFAM" id="SSF52540">
    <property type="entry name" value="P-loop containing nucleoside triphosphate hydrolases"/>
    <property type="match status" value="1"/>
</dbReference>
<dbReference type="PROSITE" id="PS51192">
    <property type="entry name" value="HELICASE_ATP_BIND_1"/>
    <property type="match status" value="1"/>
</dbReference>
<keyword evidence="2" id="KW-0378">Hydrolase</keyword>
<keyword evidence="4" id="KW-0413">Isomerase</keyword>
<dbReference type="Pfam" id="PF00270">
    <property type="entry name" value="DEAD"/>
    <property type="match status" value="1"/>
</dbReference>
<evidence type="ECO:0000256" key="1">
    <source>
        <dbReference type="ARBA" id="ARBA00005446"/>
    </source>
</evidence>
<dbReference type="GO" id="GO:0005524">
    <property type="term" value="F:ATP binding"/>
    <property type="evidence" value="ECO:0007669"/>
    <property type="project" value="InterPro"/>
</dbReference>
<dbReference type="PANTHER" id="PTHR13710:SF153">
    <property type="entry name" value="RECQ-LIKE DNA HELICASE BLM"/>
    <property type="match status" value="1"/>
</dbReference>
<dbReference type="GO" id="GO:0005634">
    <property type="term" value="C:nucleus"/>
    <property type="evidence" value="ECO:0007669"/>
    <property type="project" value="TreeGrafter"/>
</dbReference>
<reference evidence="7" key="1">
    <citation type="submission" date="2018-11" db="EMBL/GenBank/DDBJ databases">
        <title>Myxobolus squamalis genome and transcriptome.</title>
        <authorList>
            <person name="Yahalomi D."/>
            <person name="Atkinson S.D."/>
            <person name="Neuhof M."/>
            <person name="Chang E.S."/>
            <person name="Philippe H."/>
            <person name="Cartwright P."/>
            <person name="Bartholomew J.L."/>
            <person name="Huchon D."/>
        </authorList>
    </citation>
    <scope>NUCLEOTIDE SEQUENCE</scope>
    <source>
        <strain evidence="7">71B08</strain>
        <tissue evidence="7">Whole</tissue>
    </source>
</reference>
<feature type="domain" description="Helicase ATP-binding" evidence="6">
    <location>
        <begin position="28"/>
        <end position="156"/>
    </location>
</feature>
<dbReference type="InterPro" id="IPR027417">
    <property type="entry name" value="P-loop_NTPase"/>
</dbReference>